<name>A0A0B6XSP2_9EUPU</name>
<feature type="non-terminal residue" evidence="2">
    <location>
        <position position="73"/>
    </location>
</feature>
<sequence>LVSETTETTLQLRKQSLTTKLPMLSVAVIASSFLVAPKHSYDIENSIFTQFTDSFCVSFVIAVCIFYSAESQV</sequence>
<keyword evidence="1" id="KW-0812">Transmembrane</keyword>
<keyword evidence="1" id="KW-0472">Membrane</keyword>
<feature type="transmembrane region" description="Helical" evidence="1">
    <location>
        <begin position="47"/>
        <end position="69"/>
    </location>
</feature>
<feature type="transmembrane region" description="Helical" evidence="1">
    <location>
        <begin position="21"/>
        <end position="41"/>
    </location>
</feature>
<reference evidence="2" key="1">
    <citation type="submission" date="2014-12" db="EMBL/GenBank/DDBJ databases">
        <title>Insight into the proteome of Arion vulgaris.</title>
        <authorList>
            <person name="Aradska J."/>
            <person name="Bulat T."/>
            <person name="Smidak R."/>
            <person name="Sarate P."/>
            <person name="Gangsoo J."/>
            <person name="Sialana F."/>
            <person name="Bilban M."/>
            <person name="Lubec G."/>
        </authorList>
    </citation>
    <scope>NUCLEOTIDE SEQUENCE</scope>
    <source>
        <tissue evidence="2">Skin</tissue>
    </source>
</reference>
<organism evidence="2">
    <name type="scientific">Arion vulgaris</name>
    <dbReference type="NCBI Taxonomy" id="1028688"/>
    <lineage>
        <taxon>Eukaryota</taxon>
        <taxon>Metazoa</taxon>
        <taxon>Spiralia</taxon>
        <taxon>Lophotrochozoa</taxon>
        <taxon>Mollusca</taxon>
        <taxon>Gastropoda</taxon>
        <taxon>Heterobranchia</taxon>
        <taxon>Euthyneura</taxon>
        <taxon>Panpulmonata</taxon>
        <taxon>Eupulmonata</taxon>
        <taxon>Stylommatophora</taxon>
        <taxon>Helicina</taxon>
        <taxon>Arionoidea</taxon>
        <taxon>Arionidae</taxon>
        <taxon>Arion</taxon>
    </lineage>
</organism>
<evidence type="ECO:0000313" key="2">
    <source>
        <dbReference type="EMBL" id="CEK46909.1"/>
    </source>
</evidence>
<gene>
    <name evidence="2" type="primary">ORF106</name>
</gene>
<dbReference type="AlphaFoldDB" id="A0A0B6XSP2"/>
<accession>A0A0B6XSP2</accession>
<dbReference type="EMBL" id="HACG01000044">
    <property type="protein sequence ID" value="CEK46909.1"/>
    <property type="molecule type" value="Transcribed_RNA"/>
</dbReference>
<keyword evidence="1" id="KW-1133">Transmembrane helix</keyword>
<evidence type="ECO:0000256" key="1">
    <source>
        <dbReference type="SAM" id="Phobius"/>
    </source>
</evidence>
<feature type="non-terminal residue" evidence="2">
    <location>
        <position position="1"/>
    </location>
</feature>
<protein>
    <submittedName>
        <fullName evidence="2">Uncharacterized protein</fullName>
    </submittedName>
</protein>
<proteinExistence type="predicted"/>